<evidence type="ECO:0000313" key="5">
    <source>
        <dbReference type="Proteomes" id="UP000003959"/>
    </source>
</evidence>
<dbReference type="Gene3D" id="2.30.110.10">
    <property type="entry name" value="Electron Transport, Fmn-binding Protein, Chain A"/>
    <property type="match status" value="1"/>
</dbReference>
<evidence type="ECO:0000259" key="3">
    <source>
        <dbReference type="Pfam" id="PF01613"/>
    </source>
</evidence>
<sequence length="97" mass="10700">MLDEQAKKTMLRKIPHGLYICGVRDGEETINGFTVSWVMQSSFKPPLIVNCVKQDSGSHAIIKKTGVYALSFLDSGQKDMAAKFLNPKVALVISLLM</sequence>
<dbReference type="AlphaFoldDB" id="F4XYK9"/>
<accession>F4XYK9</accession>
<dbReference type="Proteomes" id="UP000003959">
    <property type="component" value="Unassembled WGS sequence"/>
</dbReference>
<gene>
    <name evidence="4" type="ORF">LYNGBM3L_51420</name>
</gene>
<evidence type="ECO:0000256" key="2">
    <source>
        <dbReference type="ARBA" id="ARBA00023002"/>
    </source>
</evidence>
<dbReference type="InterPro" id="IPR050268">
    <property type="entry name" value="NADH-dep_flavin_reductase"/>
</dbReference>
<protein>
    <submittedName>
        <fullName evidence="4">Flavoprotein oxygenase, DIM6/NTAB family</fullName>
    </submittedName>
</protein>
<comment type="similarity">
    <text evidence="1">Belongs to the non-flavoprotein flavin reductase family.</text>
</comment>
<dbReference type="InterPro" id="IPR002563">
    <property type="entry name" value="Flavin_Rdtase-like_dom"/>
</dbReference>
<dbReference type="PANTHER" id="PTHR30466:SF11">
    <property type="entry name" value="FLAVIN-DEPENDENT MONOOXYGENASE, REDUCTASE SUBUNIT HSAB"/>
    <property type="match status" value="1"/>
</dbReference>
<feature type="domain" description="Flavin reductase like" evidence="3">
    <location>
        <begin position="11"/>
        <end position="86"/>
    </location>
</feature>
<keyword evidence="2" id="KW-0560">Oxidoreductase</keyword>
<dbReference type="GO" id="GO:0010181">
    <property type="term" value="F:FMN binding"/>
    <property type="evidence" value="ECO:0007669"/>
    <property type="project" value="InterPro"/>
</dbReference>
<keyword evidence="5" id="KW-1185">Reference proteome</keyword>
<dbReference type="SUPFAM" id="SSF50475">
    <property type="entry name" value="FMN-binding split barrel"/>
    <property type="match status" value="1"/>
</dbReference>
<evidence type="ECO:0000313" key="4">
    <source>
        <dbReference type="EMBL" id="EGJ30422.1"/>
    </source>
</evidence>
<reference evidence="5" key="1">
    <citation type="journal article" date="2011" name="Proc. Natl. Acad. Sci. U.S.A.">
        <title>Genomic insights into the physiology and ecology of the marine filamentous cyanobacterium Lyngbya majuscula.</title>
        <authorList>
            <person name="Jones A.C."/>
            <person name="Monroe E.A."/>
            <person name="Podell S."/>
            <person name="Hess W.R."/>
            <person name="Klages S."/>
            <person name="Esquenazi E."/>
            <person name="Niessen S."/>
            <person name="Hoover H."/>
            <person name="Rothmann M."/>
            <person name="Lasken R.S."/>
            <person name="Yates J.R.III."/>
            <person name="Reinhardt R."/>
            <person name="Kube M."/>
            <person name="Burkart M.D."/>
            <person name="Allen E.E."/>
            <person name="Dorrestein P.C."/>
            <person name="Gerwick W.H."/>
            <person name="Gerwick L."/>
        </authorList>
    </citation>
    <scope>NUCLEOTIDE SEQUENCE [LARGE SCALE GENOMIC DNA]</scope>
    <source>
        <strain evidence="5">3L</strain>
    </source>
</reference>
<dbReference type="HOGENOM" id="CLU_2343606_0_0_3"/>
<name>F4XYK9_9CYAN</name>
<dbReference type="PANTHER" id="PTHR30466">
    <property type="entry name" value="FLAVIN REDUCTASE"/>
    <property type="match status" value="1"/>
</dbReference>
<proteinExistence type="inferred from homology"/>
<dbReference type="GO" id="GO:0042602">
    <property type="term" value="F:riboflavin reductase (NADPH) activity"/>
    <property type="evidence" value="ECO:0007669"/>
    <property type="project" value="TreeGrafter"/>
</dbReference>
<dbReference type="eggNOG" id="COG1853">
    <property type="taxonomic scope" value="Bacteria"/>
</dbReference>
<evidence type="ECO:0000256" key="1">
    <source>
        <dbReference type="ARBA" id="ARBA00008898"/>
    </source>
</evidence>
<dbReference type="EMBL" id="GL890954">
    <property type="protein sequence ID" value="EGJ30422.1"/>
    <property type="molecule type" value="Genomic_DNA"/>
</dbReference>
<dbReference type="Pfam" id="PF01613">
    <property type="entry name" value="Flavin_Reduct"/>
    <property type="match status" value="1"/>
</dbReference>
<dbReference type="InterPro" id="IPR012349">
    <property type="entry name" value="Split_barrel_FMN-bd"/>
</dbReference>
<organism evidence="4 5">
    <name type="scientific">Moorena producens 3L</name>
    <dbReference type="NCBI Taxonomy" id="489825"/>
    <lineage>
        <taxon>Bacteria</taxon>
        <taxon>Bacillati</taxon>
        <taxon>Cyanobacteriota</taxon>
        <taxon>Cyanophyceae</taxon>
        <taxon>Coleofasciculales</taxon>
        <taxon>Coleofasciculaceae</taxon>
        <taxon>Moorena</taxon>
    </lineage>
</organism>